<comment type="similarity">
    <text evidence="1">Belongs to the CDC123 family.</text>
</comment>
<dbReference type="InterPro" id="IPR009772">
    <property type="entry name" value="CDC123"/>
</dbReference>
<accession>A0A9Q5HXB7</accession>
<evidence type="ECO:0008006" key="5">
    <source>
        <dbReference type="Google" id="ProtNLM"/>
    </source>
</evidence>
<reference evidence="3" key="1">
    <citation type="submission" date="2016-06" db="EMBL/GenBank/DDBJ databases">
        <title>Draft Genome sequence of the fungus Inonotus baumii.</title>
        <authorList>
            <person name="Zhu H."/>
            <person name="Lin W."/>
        </authorList>
    </citation>
    <scope>NUCLEOTIDE SEQUENCE</scope>
    <source>
        <strain evidence="3">821</strain>
    </source>
</reference>
<proteinExistence type="inferred from homology"/>
<feature type="region of interest" description="Disordered" evidence="2">
    <location>
        <begin position="53"/>
        <end position="77"/>
    </location>
</feature>
<dbReference type="Proteomes" id="UP000757232">
    <property type="component" value="Unassembled WGS sequence"/>
</dbReference>
<evidence type="ECO:0000256" key="2">
    <source>
        <dbReference type="SAM" id="MobiDB-lite"/>
    </source>
</evidence>
<keyword evidence="4" id="KW-1185">Reference proteome</keyword>
<comment type="caution">
    <text evidence="3">The sequence shown here is derived from an EMBL/GenBank/DDBJ whole genome shotgun (WGS) entry which is preliminary data.</text>
</comment>
<protein>
    <recommendedName>
        <fullName evidence="5">Cell division cycle protein 123</fullName>
    </recommendedName>
</protein>
<dbReference type="OrthoDB" id="360540at2759"/>
<dbReference type="PANTHER" id="PTHR15323">
    <property type="entry name" value="D123 PROTEIN"/>
    <property type="match status" value="1"/>
</dbReference>
<name>A0A9Q5HXB7_SANBA</name>
<organism evidence="3 4">
    <name type="scientific">Sanghuangporus baumii</name>
    <name type="common">Phellinus baumii</name>
    <dbReference type="NCBI Taxonomy" id="108892"/>
    <lineage>
        <taxon>Eukaryota</taxon>
        <taxon>Fungi</taxon>
        <taxon>Dikarya</taxon>
        <taxon>Basidiomycota</taxon>
        <taxon>Agaricomycotina</taxon>
        <taxon>Agaricomycetes</taxon>
        <taxon>Hymenochaetales</taxon>
        <taxon>Hymenochaetaceae</taxon>
        <taxon>Sanghuangporus</taxon>
    </lineage>
</organism>
<evidence type="ECO:0000256" key="1">
    <source>
        <dbReference type="ARBA" id="ARBA00011047"/>
    </source>
</evidence>
<dbReference type="GO" id="GO:0005737">
    <property type="term" value="C:cytoplasm"/>
    <property type="evidence" value="ECO:0007669"/>
    <property type="project" value="TreeGrafter"/>
</dbReference>
<sequence>MEPVSPRLSRNDVLAFQFSSWYPRFEHASIKSSIIRPLGEDFRRYMLADGVRIPDGADGTDEEADQDVDDSDDEEPQERFAFPEVDAKIRQAIEDYGADASWILPPSSPLRCSAPSEVYMLLKSSDFVLHDVEEESVFEGCTSDAEREVPRYELELVLRKWYHVDPSREFRCFVRSKKLLGISQRDQNFYPYMTEQETRKKIVDTIEKFWIREIQRIWPTEDYTFDLILTRDLESGHIVDFNPYAPRTDPLLFTYDELFMLRTDSHPTPVLKTIDSGSHEAATRSSPANVHNMVPFELLSMSSGQTLDDFTRDWQREIERSMKEDI</sequence>
<dbReference type="Pfam" id="PF07065">
    <property type="entry name" value="D123"/>
    <property type="match status" value="1"/>
</dbReference>
<dbReference type="PANTHER" id="PTHR15323:SF6">
    <property type="entry name" value="CELL DIVISION CYCLE PROTEIN 123 HOMOLOG"/>
    <property type="match status" value="1"/>
</dbReference>
<evidence type="ECO:0000313" key="4">
    <source>
        <dbReference type="Proteomes" id="UP000757232"/>
    </source>
</evidence>
<gene>
    <name evidence="3" type="ORF">A7U60_g5065</name>
</gene>
<dbReference type="EMBL" id="LNZH02000188">
    <property type="protein sequence ID" value="OCB87743.1"/>
    <property type="molecule type" value="Genomic_DNA"/>
</dbReference>
<feature type="compositionally biased region" description="Acidic residues" evidence="2">
    <location>
        <begin position="58"/>
        <end position="76"/>
    </location>
</feature>
<dbReference type="AlphaFoldDB" id="A0A9Q5HXB7"/>
<evidence type="ECO:0000313" key="3">
    <source>
        <dbReference type="EMBL" id="OCB87743.1"/>
    </source>
</evidence>